<evidence type="ECO:0000256" key="1">
    <source>
        <dbReference type="SAM" id="MobiDB-lite"/>
    </source>
</evidence>
<evidence type="ECO:0000313" key="3">
    <source>
        <dbReference type="EMBL" id="CAK0876183.1"/>
    </source>
</evidence>
<feature type="signal peptide" evidence="2">
    <location>
        <begin position="1"/>
        <end position="27"/>
    </location>
</feature>
<gene>
    <name evidence="3" type="ORF">PCOR1329_LOCUS60638</name>
</gene>
<feature type="region of interest" description="Disordered" evidence="1">
    <location>
        <begin position="396"/>
        <end position="441"/>
    </location>
</feature>
<accession>A0ABN9VRW0</accession>
<dbReference type="EMBL" id="CAUYUJ010017603">
    <property type="protein sequence ID" value="CAK0876183.1"/>
    <property type="molecule type" value="Genomic_DNA"/>
</dbReference>
<feature type="compositionally biased region" description="Low complexity" evidence="1">
    <location>
        <begin position="477"/>
        <end position="493"/>
    </location>
</feature>
<comment type="caution">
    <text evidence="3">The sequence shown here is derived from an EMBL/GenBank/DDBJ whole genome shotgun (WGS) entry which is preliminary data.</text>
</comment>
<sequence length="646" mass="67042">MAGLAAALRRAAVAGCVLLRAAGAGGALRGGAAVRGLLDGTFVANFVTGQMEDVAWHDTTGVAIESVVRGMISVTGTFSASQASSLTGHLTDMVMQMSGLPGLLFETTLQGPGMLEYTFLLLPDDASEANALVSAFFQSWTPGTLLSKLTLNKDADASLGGVSLTQAKLDTIQQAFQLALTPEPTLTSLTTTRSTVTATTTTVTIFTGEATVTASMTLTAVSDATTTTTIHTTTSSHATATVPPTTSTTSAPINTASSVSATHASTTTTVASSRGSTTGANAVSNAALDTSSAGSGDVETVLTYVLCGASFAVLIACAGAALVRCQSLPSEELHARLGPPRPIRVFRAPIQRVNTVVSARSCESPKARGRSRSSPTCSCSLDTFFGQPLPGVSPDMRRPDFFRTAPPEVPTLSPGPVFRPASFSDGPEARRGPPGAETSEKPPVLIFLRRHHVWVLPPPGARRGGRGRRAGPGPGLAPGQRPLRVAGARAAARGAGGRRRRGPAGSRGGSVRVGGGPLNLNTLMGPLRRLVIDLGYERHYRCSFRASARSLGGGPWAFFSVRPTSSCSPAQEVHALVPARQLGRRRLFSNHALRTCAVTSVGRLPTARWRINNNCAFLFAPRCSASCASCPACATMSTTVHSHECR</sequence>
<feature type="region of interest" description="Disordered" evidence="1">
    <location>
        <begin position="457"/>
        <end position="513"/>
    </location>
</feature>
<feature type="region of interest" description="Disordered" evidence="1">
    <location>
        <begin position="232"/>
        <end position="251"/>
    </location>
</feature>
<name>A0ABN9VRW0_9DINO</name>
<dbReference type="Proteomes" id="UP001189429">
    <property type="component" value="Unassembled WGS sequence"/>
</dbReference>
<keyword evidence="4" id="KW-1185">Reference proteome</keyword>
<keyword evidence="2" id="KW-0732">Signal</keyword>
<organism evidence="3 4">
    <name type="scientific">Prorocentrum cordatum</name>
    <dbReference type="NCBI Taxonomy" id="2364126"/>
    <lineage>
        <taxon>Eukaryota</taxon>
        <taxon>Sar</taxon>
        <taxon>Alveolata</taxon>
        <taxon>Dinophyceae</taxon>
        <taxon>Prorocentrales</taxon>
        <taxon>Prorocentraceae</taxon>
        <taxon>Prorocentrum</taxon>
    </lineage>
</organism>
<evidence type="ECO:0000256" key="2">
    <source>
        <dbReference type="SAM" id="SignalP"/>
    </source>
</evidence>
<reference evidence="3" key="1">
    <citation type="submission" date="2023-10" db="EMBL/GenBank/DDBJ databases">
        <authorList>
            <person name="Chen Y."/>
            <person name="Shah S."/>
            <person name="Dougan E. K."/>
            <person name="Thang M."/>
            <person name="Chan C."/>
        </authorList>
    </citation>
    <scope>NUCLEOTIDE SEQUENCE [LARGE SCALE GENOMIC DNA]</scope>
</reference>
<feature type="chain" id="PRO_5047082030" evidence="2">
    <location>
        <begin position="28"/>
        <end position="646"/>
    </location>
</feature>
<proteinExistence type="predicted"/>
<evidence type="ECO:0000313" key="4">
    <source>
        <dbReference type="Proteomes" id="UP001189429"/>
    </source>
</evidence>
<protein>
    <submittedName>
        <fullName evidence="3">Uncharacterized protein</fullName>
    </submittedName>
</protein>